<evidence type="ECO:0000313" key="1">
    <source>
        <dbReference type="EMBL" id="RID53257.1"/>
    </source>
</evidence>
<name>A0A397YIW3_BRACM</name>
<reference evidence="1 2" key="1">
    <citation type="submission" date="2018-06" db="EMBL/GenBank/DDBJ databases">
        <title>WGS assembly of Brassica rapa FPsc.</title>
        <authorList>
            <person name="Bowman J."/>
            <person name="Kohchi T."/>
            <person name="Yamato K."/>
            <person name="Jenkins J."/>
            <person name="Shu S."/>
            <person name="Ishizaki K."/>
            <person name="Yamaoka S."/>
            <person name="Nishihama R."/>
            <person name="Nakamura Y."/>
            <person name="Berger F."/>
            <person name="Adam C."/>
            <person name="Aki S."/>
            <person name="Althoff F."/>
            <person name="Araki T."/>
            <person name="Arteaga-Vazquez M."/>
            <person name="Balasubrmanian S."/>
            <person name="Bauer D."/>
            <person name="Boehm C."/>
            <person name="Briginshaw L."/>
            <person name="Caballero-Perez J."/>
            <person name="Catarino B."/>
            <person name="Chen F."/>
            <person name="Chiyoda S."/>
            <person name="Chovatia M."/>
            <person name="Davies K."/>
            <person name="Delmans M."/>
            <person name="Demura T."/>
            <person name="Dierschke T."/>
            <person name="Dolan L."/>
            <person name="Dorantes-Acosta A."/>
            <person name="Eklund D."/>
            <person name="Florent S."/>
            <person name="Flores-Sandoval E."/>
            <person name="Fujiyama A."/>
            <person name="Fukuzawa H."/>
            <person name="Galik B."/>
            <person name="Grimanelli D."/>
            <person name="Grimwood J."/>
            <person name="Grossniklaus U."/>
            <person name="Hamada T."/>
            <person name="Haseloff J."/>
            <person name="Hetherington A."/>
            <person name="Higo A."/>
            <person name="Hirakawa Y."/>
            <person name="Hundley H."/>
            <person name="Ikeda Y."/>
            <person name="Inoue K."/>
            <person name="Inoue S."/>
            <person name="Ishida S."/>
            <person name="Jia Q."/>
            <person name="Kakita M."/>
            <person name="Kanazawa T."/>
            <person name="Kawai Y."/>
            <person name="Kawashima T."/>
            <person name="Kennedy M."/>
            <person name="Kinose K."/>
            <person name="Kinoshita T."/>
            <person name="Kohara Y."/>
            <person name="Koide E."/>
            <person name="Komatsu K."/>
            <person name="Kopischke S."/>
            <person name="Kubo M."/>
            <person name="Kyozuka J."/>
            <person name="Lagercrantz U."/>
            <person name="Lin S."/>
            <person name="Lindquist E."/>
            <person name="Lipzen A."/>
            <person name="Lu C."/>
            <person name="Luna E."/>
            <person name="Martienssen R."/>
            <person name="Minamino N."/>
            <person name="Mizutani M."/>
            <person name="Mizutani M."/>
            <person name="Mochizuki N."/>
            <person name="Monte I."/>
            <person name="Mosher R."/>
            <person name="Nagasaki H."/>
            <person name="Nakagami H."/>
            <person name="Naramoto S."/>
            <person name="Nishitani K."/>
            <person name="Ohtani M."/>
            <person name="Okamoto T."/>
            <person name="Okumura M."/>
            <person name="Phillips J."/>
            <person name="Pollak B."/>
            <person name="Reinders A."/>
            <person name="Roevekamp M."/>
            <person name="Sano R."/>
            <person name="Sawa S."/>
            <person name="Schmid M."/>
            <person name="Shirakawa M."/>
            <person name="Solano R."/>
            <person name="Spunde A."/>
            <person name="Suetsugu N."/>
            <person name="Sugano S."/>
            <person name="Sugiyama A."/>
            <person name="Sun R."/>
            <person name="Suzuki Y."/>
            <person name="Takenaka M."/>
            <person name="Takezawa D."/>
            <person name="Tomogane H."/>
            <person name="Tsuzuki M."/>
            <person name="Ueda T."/>
            <person name="Umeda M."/>
            <person name="Ward J."/>
            <person name="Watanabe Y."/>
            <person name="Yazaki K."/>
            <person name="Yokoyama R."/>
            <person name="Yoshitake Y."/>
            <person name="Yotsui I."/>
            <person name="Zachgo S."/>
            <person name="Schmutz J."/>
        </authorList>
    </citation>
    <scope>NUCLEOTIDE SEQUENCE [LARGE SCALE GENOMIC DNA]</scope>
    <source>
        <strain evidence="2">cv. B-3</strain>
    </source>
</reference>
<organism evidence="1 2">
    <name type="scientific">Brassica campestris</name>
    <name type="common">Field mustard</name>
    <dbReference type="NCBI Taxonomy" id="3711"/>
    <lineage>
        <taxon>Eukaryota</taxon>
        <taxon>Viridiplantae</taxon>
        <taxon>Streptophyta</taxon>
        <taxon>Embryophyta</taxon>
        <taxon>Tracheophyta</taxon>
        <taxon>Spermatophyta</taxon>
        <taxon>Magnoliopsida</taxon>
        <taxon>eudicotyledons</taxon>
        <taxon>Gunneridae</taxon>
        <taxon>Pentapetalae</taxon>
        <taxon>rosids</taxon>
        <taxon>malvids</taxon>
        <taxon>Brassicales</taxon>
        <taxon>Brassicaceae</taxon>
        <taxon>Brassiceae</taxon>
        <taxon>Brassica</taxon>
    </lineage>
</organism>
<sequence length="76" mass="8858">MVTFYFFARHVPGVLVLFNLTPNILDLQKHPRESTPNLSIVRCSQVGHSTVTYFIRHPRILLNGSYFVSKLYEHQI</sequence>
<protein>
    <submittedName>
        <fullName evidence="1">Uncharacterized protein</fullName>
    </submittedName>
</protein>
<gene>
    <name evidence="1" type="ORF">BRARA_G00666</name>
</gene>
<proteinExistence type="predicted"/>
<dbReference type="EMBL" id="CM010634">
    <property type="protein sequence ID" value="RID53257.1"/>
    <property type="molecule type" value="Genomic_DNA"/>
</dbReference>
<dbReference type="AlphaFoldDB" id="A0A397YIW3"/>
<dbReference type="Proteomes" id="UP000264353">
    <property type="component" value="Chromosome A7"/>
</dbReference>
<evidence type="ECO:0000313" key="2">
    <source>
        <dbReference type="Proteomes" id="UP000264353"/>
    </source>
</evidence>
<accession>A0A397YIW3</accession>